<sequence length="74" mass="7545">MRVSVTLKGHLAEGRAPYDEPVTLAEGARTADLLAACGIDPRACIVVVNGVALTRGAPLSDGDRAQLYPAQAGG</sequence>
<dbReference type="RefSeq" id="WP_221025691.1">
    <property type="nucleotide sequence ID" value="NZ_JAIEZQ010000002.1"/>
</dbReference>
<accession>A0ABS7RLR6</accession>
<evidence type="ECO:0000313" key="2">
    <source>
        <dbReference type="Proteomes" id="UP000754710"/>
    </source>
</evidence>
<dbReference type="SUPFAM" id="SSF54285">
    <property type="entry name" value="MoaD/ThiS"/>
    <property type="match status" value="1"/>
</dbReference>
<gene>
    <name evidence="1" type="ORF">K1X13_14310</name>
</gene>
<dbReference type="EMBL" id="JAIEZQ010000002">
    <property type="protein sequence ID" value="MBY9076004.1"/>
    <property type="molecule type" value="Genomic_DNA"/>
</dbReference>
<protein>
    <submittedName>
        <fullName evidence="1">MoaD/ThiS family protein</fullName>
    </submittedName>
</protein>
<proteinExistence type="predicted"/>
<comment type="caution">
    <text evidence="1">The sequence shown here is derived from an EMBL/GenBank/DDBJ whole genome shotgun (WGS) entry which is preliminary data.</text>
</comment>
<reference evidence="1 2" key="1">
    <citation type="submission" date="2021-08" db="EMBL/GenBank/DDBJ databases">
        <title>Nocardioides bacterium WL0053 sp. nov., isolated from the sediment.</title>
        <authorList>
            <person name="Wang L."/>
            <person name="Zhang D."/>
            <person name="Zhang A."/>
        </authorList>
    </citation>
    <scope>NUCLEOTIDE SEQUENCE [LARGE SCALE GENOMIC DNA]</scope>
    <source>
        <strain evidence="1 2">WL0053</strain>
    </source>
</reference>
<evidence type="ECO:0000313" key="1">
    <source>
        <dbReference type="EMBL" id="MBY9076004.1"/>
    </source>
</evidence>
<dbReference type="InterPro" id="IPR012675">
    <property type="entry name" value="Beta-grasp_dom_sf"/>
</dbReference>
<dbReference type="InterPro" id="IPR003749">
    <property type="entry name" value="ThiS/MoaD-like"/>
</dbReference>
<keyword evidence="2" id="KW-1185">Reference proteome</keyword>
<dbReference type="Pfam" id="PF02597">
    <property type="entry name" value="ThiS"/>
    <property type="match status" value="1"/>
</dbReference>
<organism evidence="1 2">
    <name type="scientific">Nocardioides jiangsuensis</name>
    <dbReference type="NCBI Taxonomy" id="2866161"/>
    <lineage>
        <taxon>Bacteria</taxon>
        <taxon>Bacillati</taxon>
        <taxon>Actinomycetota</taxon>
        <taxon>Actinomycetes</taxon>
        <taxon>Propionibacteriales</taxon>
        <taxon>Nocardioidaceae</taxon>
        <taxon>Nocardioides</taxon>
    </lineage>
</organism>
<dbReference type="Gene3D" id="3.10.20.30">
    <property type="match status" value="1"/>
</dbReference>
<name>A0ABS7RLR6_9ACTN</name>
<dbReference type="Proteomes" id="UP000754710">
    <property type="component" value="Unassembled WGS sequence"/>
</dbReference>
<dbReference type="InterPro" id="IPR016155">
    <property type="entry name" value="Mopterin_synth/thiamin_S_b"/>
</dbReference>